<accession>A0A915D8V5</accession>
<proteinExistence type="predicted"/>
<dbReference type="PANTHER" id="PTHR34825:SF1">
    <property type="entry name" value="AAA-ATPASE-LIKE DOMAIN-CONTAINING PROTEIN"/>
    <property type="match status" value="1"/>
</dbReference>
<dbReference type="Proteomes" id="UP000887574">
    <property type="component" value="Unplaced"/>
</dbReference>
<evidence type="ECO:0000313" key="2">
    <source>
        <dbReference type="WBParaSite" id="jg16779"/>
    </source>
</evidence>
<name>A0A915D8V5_9BILA</name>
<sequence length="570" mass="65723">MSDPLEENIKSPKVEKELTDVKKLKLVELVENHPALWDPKNSTSFLEELEEKKMAGKASKRELNDHLIMDQVLYGKGQMEKNDLVQGLERLTRILYNKYHQPSFVLLDEYDSLASAQIRREPPASLRDQIHSVIAPFFLSRNKPEQAGDLRSFFEAFMQPTFKDNKNMSHSIMGVGQDILSGTRLEPCNMQSNPFAAYFGFTAKDLHGFTEIMRRHDVQVDDRWKQIVSIHYNGYTCYTEDGNRSVQLFNPYSLSKYLCIYAKTNPAHQPVPKKWLVLYGKGQMEKNDLVQGLERLTRILYNKYHQPSFVLLDEYDSLASAQIRREPPASLRDQIHSVIAPFFLSRNKPEQAGDLRSFFEAFMQPTFKDNKNMSHSIMGVGQDILSGTRLEPCNMQSNPFAAYFGFTAKDLHGFTEIMRRHDVQVDDRWKQIVSIHYNGYTCYTEDGNRSVQLFNPYSLSKYLCIYAKTNPAHQPVPKKFWARASESSIDKLIAGQDVRVNYSNKLDFTLDDYKTVLQLCEQGDAVKVNDDTIHLVLTYLTHTGYLTVVAKENVFRIPNEEVRSVNIFLL</sequence>
<organism evidence="1 2">
    <name type="scientific">Ditylenchus dipsaci</name>
    <dbReference type="NCBI Taxonomy" id="166011"/>
    <lineage>
        <taxon>Eukaryota</taxon>
        <taxon>Metazoa</taxon>
        <taxon>Ecdysozoa</taxon>
        <taxon>Nematoda</taxon>
        <taxon>Chromadorea</taxon>
        <taxon>Rhabditida</taxon>
        <taxon>Tylenchina</taxon>
        <taxon>Tylenchomorpha</taxon>
        <taxon>Sphaerularioidea</taxon>
        <taxon>Anguinidae</taxon>
        <taxon>Anguininae</taxon>
        <taxon>Ditylenchus</taxon>
    </lineage>
</organism>
<dbReference type="PANTHER" id="PTHR34825">
    <property type="entry name" value="CONSERVED PROTEIN, WITH A WEAK D-GALACTARATE DEHYDRATASE/ALTRONATE HYDROLASE DOMAIN"/>
    <property type="match status" value="1"/>
</dbReference>
<evidence type="ECO:0000313" key="1">
    <source>
        <dbReference type="Proteomes" id="UP000887574"/>
    </source>
</evidence>
<dbReference type="AlphaFoldDB" id="A0A915D8V5"/>
<keyword evidence="1" id="KW-1185">Reference proteome</keyword>
<reference evidence="2" key="1">
    <citation type="submission" date="2022-11" db="UniProtKB">
        <authorList>
            <consortium name="WormBaseParasite"/>
        </authorList>
    </citation>
    <scope>IDENTIFICATION</scope>
</reference>
<protein>
    <submittedName>
        <fullName evidence="2">AAA-ATPase-like domain-containing protein</fullName>
    </submittedName>
</protein>
<dbReference type="WBParaSite" id="jg16779">
    <property type="protein sequence ID" value="jg16779"/>
    <property type="gene ID" value="jg16779"/>
</dbReference>